<sequence>MTDSGVPLFSFTPSSSEQTDSGISLFGSIPSFPAQSDSGSTFGGSKPSLSARSDYGFTYGGSKPSLSAQSDSGSTFGGSNPSLSARSDYGFTYGGSKPSLSAQSDSGSTFGGSKPSLSARSDYGFTYGGSKPSLSAQSDSGSPFGGSKPSLSAQSDSGSPFGGSKPSLSAVSGSAFNLGGSKPSLSSLSDSGFTFDGSKPSLSGVPYTDQTNTNSCEINAESGHGTTSTAEVLSNLQKVNIEEEIAGKESNNTNEVSPLTPSCIKKEEEAREANPEAAKTSSLMVISRILKGIPQDPHFYQLRNHSELARKIMICSWDQIFLETAEKIHSLQPNGFWVRARELWKTMEELQSMGYNVIPLRRRLVELTNVMTDLKLFKSNIKGLKIKAEDHRAEKRRLKFVILSLQEIIMGEEEGMERVVAEVMDLEKELPKFDEAFANLALEPL</sequence>
<protein>
    <submittedName>
        <fullName evidence="1">Uncharacterized protein</fullName>
    </submittedName>
</protein>
<organism evidence="1 2">
    <name type="scientific">Manihot esculenta</name>
    <name type="common">Cassava</name>
    <name type="synonym">Jatropha manihot</name>
    <dbReference type="NCBI Taxonomy" id="3983"/>
    <lineage>
        <taxon>Eukaryota</taxon>
        <taxon>Viridiplantae</taxon>
        <taxon>Streptophyta</taxon>
        <taxon>Embryophyta</taxon>
        <taxon>Tracheophyta</taxon>
        <taxon>Spermatophyta</taxon>
        <taxon>Magnoliopsida</taxon>
        <taxon>eudicotyledons</taxon>
        <taxon>Gunneridae</taxon>
        <taxon>Pentapetalae</taxon>
        <taxon>rosids</taxon>
        <taxon>fabids</taxon>
        <taxon>Malpighiales</taxon>
        <taxon>Euphorbiaceae</taxon>
        <taxon>Crotonoideae</taxon>
        <taxon>Manihoteae</taxon>
        <taxon>Manihot</taxon>
    </lineage>
</organism>
<keyword evidence="2" id="KW-1185">Reference proteome</keyword>
<proteinExistence type="predicted"/>
<reference evidence="2" key="1">
    <citation type="journal article" date="2016" name="Nat. Biotechnol.">
        <title>Sequencing wild and cultivated cassava and related species reveals extensive interspecific hybridization and genetic diversity.</title>
        <authorList>
            <person name="Bredeson J.V."/>
            <person name="Lyons J.B."/>
            <person name="Prochnik S.E."/>
            <person name="Wu G.A."/>
            <person name="Ha C.M."/>
            <person name="Edsinger-Gonzales E."/>
            <person name="Grimwood J."/>
            <person name="Schmutz J."/>
            <person name="Rabbi I.Y."/>
            <person name="Egesi C."/>
            <person name="Nauluvula P."/>
            <person name="Lebot V."/>
            <person name="Ndunguru J."/>
            <person name="Mkamilo G."/>
            <person name="Bart R.S."/>
            <person name="Setter T.L."/>
            <person name="Gleadow R.M."/>
            <person name="Kulakow P."/>
            <person name="Ferguson M.E."/>
            <person name="Rounsley S."/>
            <person name="Rokhsar D.S."/>
        </authorList>
    </citation>
    <scope>NUCLEOTIDE SEQUENCE [LARGE SCALE GENOMIC DNA]</scope>
    <source>
        <strain evidence="2">cv. AM560-2</strain>
    </source>
</reference>
<evidence type="ECO:0000313" key="2">
    <source>
        <dbReference type="Proteomes" id="UP000091857"/>
    </source>
</evidence>
<comment type="caution">
    <text evidence="1">The sequence shown here is derived from an EMBL/GenBank/DDBJ whole genome shotgun (WGS) entry which is preliminary data.</text>
</comment>
<dbReference type="Proteomes" id="UP000091857">
    <property type="component" value="Chromosome 10"/>
</dbReference>
<gene>
    <name evidence="1" type="ORF">MANES_10G015200v8</name>
</gene>
<evidence type="ECO:0000313" key="1">
    <source>
        <dbReference type="EMBL" id="KAG8644925.1"/>
    </source>
</evidence>
<name>A0ACB7GY67_MANES</name>
<dbReference type="EMBL" id="CM004396">
    <property type="protein sequence ID" value="KAG8644925.1"/>
    <property type="molecule type" value="Genomic_DNA"/>
</dbReference>
<accession>A0ACB7GY67</accession>